<dbReference type="PANTHER" id="PTHR33295">
    <property type="entry name" value="ATPASE"/>
    <property type="match status" value="1"/>
</dbReference>
<dbReference type="InterPro" id="IPR027417">
    <property type="entry name" value="P-loop_NTPase"/>
</dbReference>
<gene>
    <name evidence="2" type="ORF">CKO42_03305</name>
</gene>
<evidence type="ECO:0000313" key="2">
    <source>
        <dbReference type="EMBL" id="MBK1617496.1"/>
    </source>
</evidence>
<dbReference type="Pfam" id="PF13173">
    <property type="entry name" value="AAA_14"/>
    <property type="match status" value="1"/>
</dbReference>
<dbReference type="SUPFAM" id="SSF52540">
    <property type="entry name" value="P-loop containing nucleoside triphosphate hydrolases"/>
    <property type="match status" value="1"/>
</dbReference>
<dbReference type="PANTHER" id="PTHR33295:SF8">
    <property type="entry name" value="AAA+ ATPASE DOMAIN-CONTAINING PROTEIN"/>
    <property type="match status" value="1"/>
</dbReference>
<dbReference type="Proteomes" id="UP001138768">
    <property type="component" value="Unassembled WGS sequence"/>
</dbReference>
<dbReference type="InterPro" id="IPR025420">
    <property type="entry name" value="DUF4143"/>
</dbReference>
<dbReference type="InterPro" id="IPR003593">
    <property type="entry name" value="AAA+_ATPase"/>
</dbReference>
<keyword evidence="3" id="KW-1185">Reference proteome</keyword>
<evidence type="ECO:0000313" key="3">
    <source>
        <dbReference type="Proteomes" id="UP001138768"/>
    </source>
</evidence>
<accession>A0A9X0W631</accession>
<dbReference type="AlphaFoldDB" id="A0A9X0W631"/>
<comment type="caution">
    <text evidence="2">The sequence shown here is derived from an EMBL/GenBank/DDBJ whole genome shotgun (WGS) entry which is preliminary data.</text>
</comment>
<organism evidence="2 3">
    <name type="scientific">Lamprobacter modestohalophilus</name>
    <dbReference type="NCBI Taxonomy" id="1064514"/>
    <lineage>
        <taxon>Bacteria</taxon>
        <taxon>Pseudomonadati</taxon>
        <taxon>Pseudomonadota</taxon>
        <taxon>Gammaproteobacteria</taxon>
        <taxon>Chromatiales</taxon>
        <taxon>Chromatiaceae</taxon>
        <taxon>Lamprobacter</taxon>
    </lineage>
</organism>
<protein>
    <recommendedName>
        <fullName evidence="1">AAA+ ATPase domain-containing protein</fullName>
    </recommendedName>
</protein>
<name>A0A9X0W631_9GAMM</name>
<dbReference type="Pfam" id="PF13635">
    <property type="entry name" value="DUF4143"/>
    <property type="match status" value="1"/>
</dbReference>
<proteinExistence type="predicted"/>
<evidence type="ECO:0000259" key="1">
    <source>
        <dbReference type="SMART" id="SM00382"/>
    </source>
</evidence>
<dbReference type="EMBL" id="NRRY01000003">
    <property type="protein sequence ID" value="MBK1617496.1"/>
    <property type="molecule type" value="Genomic_DNA"/>
</dbReference>
<dbReference type="SMART" id="SM00382">
    <property type="entry name" value="AAA"/>
    <property type="match status" value="1"/>
</dbReference>
<dbReference type="InterPro" id="IPR041682">
    <property type="entry name" value="AAA_14"/>
</dbReference>
<sequence>MMEHPMLDNTTLHSILADWSAWSAQPSGTVPRAIAEHCVLVPEVVTVIQGVRRCGKSTLLRQLMAANQLAEDQAVFINFEDPRLLDNLDARMLDQLYELSTKGSRRKLTFFLDEIQNVADWQKWLNTRLETNSGHCFVVTGSNSQLLGGELASSLTGRHLRHELFPFDLSEFRQRATPGDLEQFIRRGGFPAALEFPQPERLLQQYFLDIVEKDIRERVSAKSSRPLQAVAKMVMDSVGSELSLRRIAGAVQLSPETVSHYLQACEDAYLLFSCPYFAYSEAKRARHNRKYYAIDTGLRRAVSSRAGQDLGKDFENLVYLVLRRKTADISYWKGKGEVDFVVNTPQGATPIQVTYGEPKLRHDEALETFYQQFPHANEAIYVTPDTFEDFTEMTL</sequence>
<feature type="domain" description="AAA+ ATPase" evidence="1">
    <location>
        <begin position="42"/>
        <end position="166"/>
    </location>
</feature>
<reference evidence="2 3" key="1">
    <citation type="journal article" date="2020" name="Microorganisms">
        <title>Osmotic Adaptation and Compatible Solute Biosynthesis of Phototrophic Bacteria as Revealed from Genome Analyses.</title>
        <authorList>
            <person name="Imhoff J.F."/>
            <person name="Rahn T."/>
            <person name="Kunzel S."/>
            <person name="Keller A."/>
            <person name="Neulinger S.C."/>
        </authorList>
    </citation>
    <scope>NUCLEOTIDE SEQUENCE [LARGE SCALE GENOMIC DNA]</scope>
    <source>
        <strain evidence="2 3">DSM 25653</strain>
    </source>
</reference>